<dbReference type="SUPFAM" id="SSF52540">
    <property type="entry name" value="P-loop containing nucleoside triphosphate hydrolases"/>
    <property type="match status" value="1"/>
</dbReference>
<evidence type="ECO:0000313" key="2">
    <source>
        <dbReference type="Proteomes" id="UP000609531"/>
    </source>
</evidence>
<evidence type="ECO:0000313" key="1">
    <source>
        <dbReference type="EMBL" id="MBJ3774388.1"/>
    </source>
</evidence>
<dbReference type="Proteomes" id="UP000609531">
    <property type="component" value="Unassembled WGS sequence"/>
</dbReference>
<dbReference type="Pfam" id="PF03567">
    <property type="entry name" value="Sulfotransfer_2"/>
    <property type="match status" value="1"/>
</dbReference>
<dbReference type="GO" id="GO:0008146">
    <property type="term" value="F:sulfotransferase activity"/>
    <property type="evidence" value="ECO:0007669"/>
    <property type="project" value="InterPro"/>
</dbReference>
<dbReference type="EMBL" id="JAEKJA010000001">
    <property type="protein sequence ID" value="MBJ3774388.1"/>
    <property type="molecule type" value="Genomic_DNA"/>
</dbReference>
<organism evidence="1 2">
    <name type="scientific">Acuticoccus mangrovi</name>
    <dbReference type="NCBI Taxonomy" id="2796142"/>
    <lineage>
        <taxon>Bacteria</taxon>
        <taxon>Pseudomonadati</taxon>
        <taxon>Pseudomonadota</taxon>
        <taxon>Alphaproteobacteria</taxon>
        <taxon>Hyphomicrobiales</taxon>
        <taxon>Amorphaceae</taxon>
        <taxon>Acuticoccus</taxon>
    </lineage>
</organism>
<comment type="caution">
    <text evidence="1">The sequence shown here is derived from an EMBL/GenBank/DDBJ whole genome shotgun (WGS) entry which is preliminary data.</text>
</comment>
<dbReference type="AlphaFoldDB" id="A0A934MEH6"/>
<proteinExistence type="predicted"/>
<accession>A0A934MEH6</accession>
<dbReference type="InterPro" id="IPR005331">
    <property type="entry name" value="Sulfotransferase"/>
</dbReference>
<reference evidence="1" key="1">
    <citation type="submission" date="2020-12" db="EMBL/GenBank/DDBJ databases">
        <title>Bacterial taxonomy.</title>
        <authorList>
            <person name="Pan X."/>
        </authorList>
    </citation>
    <scope>NUCLEOTIDE SEQUENCE</scope>
    <source>
        <strain evidence="1">B2012</strain>
    </source>
</reference>
<dbReference type="InterPro" id="IPR027417">
    <property type="entry name" value="P-loop_NTPase"/>
</dbReference>
<name>A0A934MEH6_9HYPH</name>
<keyword evidence="2" id="KW-1185">Reference proteome</keyword>
<sequence length="208" mass="23708">MPYPFHSKKIVVFTSRKVASASIRRLVYKIEAPDTDFRTWRHEGPGATMSSSKFKDVWDGYRKIAIVREPVARLVSCYKHRVAENELLWVTSGPDAEKGRENIIAAGLSPSPTLLEFLRDIDRYAALSPNLAGHLLPQQYFLGPDLSYYSDVIRMEELHKLGDVLGKKVPHLHKTNSEKKLDSEIVDLCDKIAADDIQYLAEYYRQDA</sequence>
<dbReference type="RefSeq" id="WP_198880272.1">
    <property type="nucleotide sequence ID" value="NZ_JAEKJA010000001.1"/>
</dbReference>
<gene>
    <name evidence="1" type="ORF">JCR33_01735</name>
</gene>
<dbReference type="GO" id="GO:0016020">
    <property type="term" value="C:membrane"/>
    <property type="evidence" value="ECO:0007669"/>
    <property type="project" value="InterPro"/>
</dbReference>
<protein>
    <submittedName>
        <fullName evidence="1">Sulfotransferase family 2 domain-containing protein</fullName>
    </submittedName>
</protein>